<gene>
    <name evidence="2" type="ORF">IAB14_06560</name>
</gene>
<dbReference type="AlphaFoldDB" id="A0A9D1NDF0"/>
<organism evidence="2 3">
    <name type="scientific">Candidatus Stercoripulliclostridium merdipullorum</name>
    <dbReference type="NCBI Taxonomy" id="2840952"/>
    <lineage>
        <taxon>Bacteria</taxon>
        <taxon>Bacillati</taxon>
        <taxon>Bacillota</taxon>
        <taxon>Clostridia</taxon>
        <taxon>Eubacteriales</taxon>
        <taxon>Candidatus Stercoripulliclostridium</taxon>
    </lineage>
</organism>
<dbReference type="InterPro" id="IPR011008">
    <property type="entry name" value="Dimeric_a/b-barrel"/>
</dbReference>
<dbReference type="EMBL" id="DVOH01000053">
    <property type="protein sequence ID" value="HIV00755.1"/>
    <property type="molecule type" value="Genomic_DNA"/>
</dbReference>
<dbReference type="InterPro" id="IPR007138">
    <property type="entry name" value="ABM_dom"/>
</dbReference>
<comment type="caution">
    <text evidence="2">The sequence shown here is derived from an EMBL/GenBank/DDBJ whole genome shotgun (WGS) entry which is preliminary data.</text>
</comment>
<feature type="domain" description="ABM" evidence="1">
    <location>
        <begin position="1"/>
        <end position="67"/>
    </location>
</feature>
<keyword evidence="2" id="KW-0560">Oxidoreductase</keyword>
<evidence type="ECO:0000313" key="3">
    <source>
        <dbReference type="Proteomes" id="UP000886891"/>
    </source>
</evidence>
<evidence type="ECO:0000313" key="2">
    <source>
        <dbReference type="EMBL" id="HIV00755.1"/>
    </source>
</evidence>
<keyword evidence="2" id="KW-0503">Monooxygenase</keyword>
<dbReference type="GO" id="GO:0004497">
    <property type="term" value="F:monooxygenase activity"/>
    <property type="evidence" value="ECO:0007669"/>
    <property type="project" value="UniProtKB-KW"/>
</dbReference>
<reference evidence="2" key="2">
    <citation type="journal article" date="2021" name="PeerJ">
        <title>Extensive microbial diversity within the chicken gut microbiome revealed by metagenomics and culture.</title>
        <authorList>
            <person name="Gilroy R."/>
            <person name="Ravi A."/>
            <person name="Getino M."/>
            <person name="Pursley I."/>
            <person name="Horton D.L."/>
            <person name="Alikhan N.F."/>
            <person name="Baker D."/>
            <person name="Gharbi K."/>
            <person name="Hall N."/>
            <person name="Watson M."/>
            <person name="Adriaenssens E.M."/>
            <person name="Foster-Nyarko E."/>
            <person name="Jarju S."/>
            <person name="Secka A."/>
            <person name="Antonio M."/>
            <person name="Oren A."/>
            <person name="Chaudhuri R.R."/>
            <person name="La Ragione R."/>
            <person name="Hildebrand F."/>
            <person name="Pallen M.J."/>
        </authorList>
    </citation>
    <scope>NUCLEOTIDE SEQUENCE</scope>
    <source>
        <strain evidence="2">23406</strain>
    </source>
</reference>
<accession>A0A9D1NDF0</accession>
<dbReference type="Proteomes" id="UP000886891">
    <property type="component" value="Unassembled WGS sequence"/>
</dbReference>
<dbReference type="Pfam" id="PF03992">
    <property type="entry name" value="ABM"/>
    <property type="match status" value="1"/>
</dbReference>
<reference evidence="2" key="1">
    <citation type="submission" date="2020-10" db="EMBL/GenBank/DDBJ databases">
        <authorList>
            <person name="Gilroy R."/>
        </authorList>
    </citation>
    <scope>NUCLEOTIDE SEQUENCE</scope>
    <source>
        <strain evidence="2">23406</strain>
    </source>
</reference>
<sequence length="91" mass="10286">MIYLVVTNPVPADRRDRLIEACKRHAAESLALDEGCLLFDVALEGDDVVMIEQWRDEASLRNHSQRAATAPVLHEINTLRTGRSVRQFQSV</sequence>
<dbReference type="SUPFAM" id="SSF54909">
    <property type="entry name" value="Dimeric alpha+beta barrel"/>
    <property type="match status" value="1"/>
</dbReference>
<evidence type="ECO:0000259" key="1">
    <source>
        <dbReference type="Pfam" id="PF03992"/>
    </source>
</evidence>
<dbReference type="Gene3D" id="3.30.70.100">
    <property type="match status" value="1"/>
</dbReference>
<name>A0A9D1NDF0_9FIRM</name>
<proteinExistence type="predicted"/>
<protein>
    <submittedName>
        <fullName evidence="2">Antibiotic biosynthesis monooxygenase</fullName>
    </submittedName>
</protein>